<keyword evidence="3" id="KW-1185">Reference proteome</keyword>
<evidence type="ECO:0000313" key="3">
    <source>
        <dbReference type="Proteomes" id="UP000221369"/>
    </source>
</evidence>
<protein>
    <submittedName>
        <fullName evidence="2">Glycosyl transferase family 1</fullName>
    </submittedName>
</protein>
<dbReference type="Proteomes" id="UP000221369">
    <property type="component" value="Unassembled WGS sequence"/>
</dbReference>
<organism evidence="2 3">
    <name type="scientific">Paramicrobacterium agarici</name>
    <dbReference type="NCBI Taxonomy" id="630514"/>
    <lineage>
        <taxon>Bacteria</taxon>
        <taxon>Bacillati</taxon>
        <taxon>Actinomycetota</taxon>
        <taxon>Actinomycetes</taxon>
        <taxon>Micrococcales</taxon>
        <taxon>Microbacteriaceae</taxon>
        <taxon>Paramicrobacterium</taxon>
    </lineage>
</organism>
<comment type="caution">
    <text evidence="2">The sequence shown here is derived from an EMBL/GenBank/DDBJ whole genome shotgun (WGS) entry which is preliminary data.</text>
</comment>
<dbReference type="GO" id="GO:0016757">
    <property type="term" value="F:glycosyltransferase activity"/>
    <property type="evidence" value="ECO:0007669"/>
    <property type="project" value="TreeGrafter"/>
</dbReference>
<accession>A0A2A9DWQ9</accession>
<dbReference type="AlphaFoldDB" id="A0A2A9DWQ9"/>
<dbReference type="Pfam" id="PF13692">
    <property type="entry name" value="Glyco_trans_1_4"/>
    <property type="match status" value="1"/>
</dbReference>
<dbReference type="PANTHER" id="PTHR46401:SF2">
    <property type="entry name" value="GLYCOSYLTRANSFERASE WBBK-RELATED"/>
    <property type="match status" value="1"/>
</dbReference>
<dbReference type="CDD" id="cd03809">
    <property type="entry name" value="GT4_MtfB-like"/>
    <property type="match status" value="1"/>
</dbReference>
<evidence type="ECO:0000313" key="2">
    <source>
        <dbReference type="EMBL" id="PFG30432.1"/>
    </source>
</evidence>
<proteinExistence type="predicted"/>
<name>A0A2A9DWQ9_9MICO</name>
<evidence type="ECO:0000256" key="1">
    <source>
        <dbReference type="ARBA" id="ARBA00022679"/>
    </source>
</evidence>
<dbReference type="SUPFAM" id="SSF53756">
    <property type="entry name" value="UDP-Glycosyltransferase/glycogen phosphorylase"/>
    <property type="match status" value="1"/>
</dbReference>
<sequence>MTRVPMLDRVAIATIATAVPMGAQVYQEAVAARAHRTLDEVAGPDWTVTRVIARSLRSSLAGNRRIPVGSLSRMGAAGRRSVGRMLYPRGALVHRMDLTLPPAPREVLTMHDTVAWRFSDEGTPNPAVLDEIRRAAAVVCVSQNTAQDVADLTGRTDLRVVHPGVDERFFSPEPLSQQERESLGLSGPFVLHAGGASARKNLEALAAAWRIVHSSVPGVTLAMAGPQHPRRDALVADLPRVARLGRVADELVPRLLASAEAVVVPSLYEGFGLPVIEAMAAGVPVIAARTSSLPEVAGGAAVLVEPDGWSIAEGMEYVLSGAADVAALRERGRAHARSFTWDESVRALARVWVDAARAA</sequence>
<keyword evidence="1 2" id="KW-0808">Transferase</keyword>
<dbReference type="GO" id="GO:0009103">
    <property type="term" value="P:lipopolysaccharide biosynthetic process"/>
    <property type="evidence" value="ECO:0007669"/>
    <property type="project" value="TreeGrafter"/>
</dbReference>
<dbReference type="PANTHER" id="PTHR46401">
    <property type="entry name" value="GLYCOSYLTRANSFERASE WBBK-RELATED"/>
    <property type="match status" value="1"/>
</dbReference>
<reference evidence="2 3" key="1">
    <citation type="submission" date="2017-10" db="EMBL/GenBank/DDBJ databases">
        <title>Sequencing the genomes of 1000 actinobacteria strains.</title>
        <authorList>
            <person name="Klenk H.-P."/>
        </authorList>
    </citation>
    <scope>NUCLEOTIDE SEQUENCE [LARGE SCALE GENOMIC DNA]</scope>
    <source>
        <strain evidence="2 3">DSM 21798</strain>
    </source>
</reference>
<dbReference type="Gene3D" id="3.40.50.2000">
    <property type="entry name" value="Glycogen Phosphorylase B"/>
    <property type="match status" value="2"/>
</dbReference>
<dbReference type="EMBL" id="PDJE01000001">
    <property type="protein sequence ID" value="PFG30432.1"/>
    <property type="molecule type" value="Genomic_DNA"/>
</dbReference>
<gene>
    <name evidence="2" type="ORF">ATJ78_1361</name>
</gene>